<evidence type="ECO:0000259" key="2">
    <source>
        <dbReference type="Pfam" id="PF00074"/>
    </source>
</evidence>
<evidence type="ECO:0000313" key="4">
    <source>
        <dbReference type="RefSeq" id="XP_004698935.1"/>
    </source>
</evidence>
<organism evidence="3 4">
    <name type="scientific">Echinops telfairi</name>
    <name type="common">Lesser hedgehog tenrec</name>
    <dbReference type="NCBI Taxonomy" id="9371"/>
    <lineage>
        <taxon>Eukaryota</taxon>
        <taxon>Metazoa</taxon>
        <taxon>Chordata</taxon>
        <taxon>Craniata</taxon>
        <taxon>Vertebrata</taxon>
        <taxon>Euteleostomi</taxon>
        <taxon>Mammalia</taxon>
        <taxon>Eutheria</taxon>
        <taxon>Afrotheria</taxon>
        <taxon>Tenrecidae</taxon>
        <taxon>Tenrecinae</taxon>
        <taxon>Echinops</taxon>
    </lineage>
</organism>
<feature type="chain" id="PRO_5046686759" evidence="1">
    <location>
        <begin position="26"/>
        <end position="140"/>
    </location>
</feature>
<dbReference type="InterPro" id="IPR036816">
    <property type="entry name" value="RNaseA-like_dom_sf"/>
</dbReference>
<gene>
    <name evidence="4" type="primary">LOC101641999</name>
</gene>
<feature type="signal peptide" evidence="1">
    <location>
        <begin position="1"/>
        <end position="25"/>
    </location>
</feature>
<accession>A0ABM0IFN1</accession>
<dbReference type="Gene3D" id="3.10.130.10">
    <property type="entry name" value="Ribonuclease A-like domain"/>
    <property type="match status" value="1"/>
</dbReference>
<evidence type="ECO:0000256" key="1">
    <source>
        <dbReference type="SAM" id="SignalP"/>
    </source>
</evidence>
<dbReference type="RefSeq" id="XP_004698935.1">
    <property type="nucleotide sequence ID" value="XM_004698878.2"/>
</dbReference>
<reference evidence="4" key="1">
    <citation type="submission" date="2025-08" db="UniProtKB">
        <authorList>
            <consortium name="RefSeq"/>
        </authorList>
    </citation>
    <scope>IDENTIFICATION</scope>
</reference>
<feature type="domain" description="Ribonuclease A-domain" evidence="2">
    <location>
        <begin position="31"/>
        <end position="129"/>
    </location>
</feature>
<dbReference type="Pfam" id="PF00074">
    <property type="entry name" value="RnaseA"/>
    <property type="match status" value="1"/>
</dbReference>
<name>A0ABM0IFN1_ECHTE</name>
<dbReference type="PANTHER" id="PTHR16788:SF0">
    <property type="entry name" value="EPIDIDYMAL SECRETORY PROTEIN E3-BETA"/>
    <property type="match status" value="1"/>
</dbReference>
<dbReference type="InterPro" id="IPR023412">
    <property type="entry name" value="RNaseA_domain"/>
</dbReference>
<dbReference type="Proteomes" id="UP000694863">
    <property type="component" value="Unplaced"/>
</dbReference>
<dbReference type="PANTHER" id="PTHR16788">
    <property type="entry name" value="EPIDIDYMAL SECRETORY PROTEIN E3 ALPHA"/>
    <property type="match status" value="1"/>
</dbReference>
<sequence>MASFLKHLGPALVLLFSLWEQFTQGQCASSRLFLKQHYLSTSKEFKLYKCDALMKEREGLKDREIFMFIYSGWHQIDGVCRKTFTERYINVYVRKDQPFKVLLCFKRSSKPAYIERRMYTYLQFHCDMDGYVDAMEDVTL</sequence>
<dbReference type="GeneID" id="101641999"/>
<evidence type="ECO:0000313" key="3">
    <source>
        <dbReference type="Proteomes" id="UP000694863"/>
    </source>
</evidence>
<dbReference type="InterPro" id="IPR042402">
    <property type="entry name" value="EDDM3A/EDDM3B"/>
</dbReference>
<dbReference type="SUPFAM" id="SSF54076">
    <property type="entry name" value="RNase A-like"/>
    <property type="match status" value="1"/>
</dbReference>
<keyword evidence="1" id="KW-0732">Signal</keyword>
<protein>
    <submittedName>
        <fullName evidence="4">Epididymal secretory protein E3-beta-like</fullName>
    </submittedName>
</protein>
<keyword evidence="3" id="KW-1185">Reference proteome</keyword>
<proteinExistence type="predicted"/>
<dbReference type="RefSeq" id="XP_045143679.1">
    <property type="nucleotide sequence ID" value="XM_045287744.1"/>
</dbReference>